<dbReference type="AlphaFoldDB" id="A0A7G5IKI0"/>
<proteinExistence type="predicted"/>
<evidence type="ECO:0000313" key="1">
    <source>
        <dbReference type="EMBL" id="QMW23872.1"/>
    </source>
</evidence>
<gene>
    <name evidence="1" type="ORF">H3309_05210</name>
</gene>
<keyword evidence="2" id="KW-1185">Reference proteome</keyword>
<protein>
    <submittedName>
        <fullName evidence="1">Uncharacterized protein</fullName>
    </submittedName>
</protein>
<reference evidence="1 2" key="1">
    <citation type="submission" date="2020-07" db="EMBL/GenBank/DDBJ databases">
        <title>Complete genome sequence for Sandaracinobacter sp. M6.</title>
        <authorList>
            <person name="Tang Y."/>
            <person name="Liu Q."/>
            <person name="Guo Z."/>
            <person name="Lei P."/>
            <person name="Huang B."/>
        </authorList>
    </citation>
    <scope>NUCLEOTIDE SEQUENCE [LARGE SCALE GENOMIC DNA]</scope>
    <source>
        <strain evidence="1 2">M6</strain>
    </source>
</reference>
<name>A0A7G5IKI0_9SPHN</name>
<organism evidence="1 2">
    <name type="scientific">Sandaracinobacteroides saxicola</name>
    <dbReference type="NCBI Taxonomy" id="2759707"/>
    <lineage>
        <taxon>Bacteria</taxon>
        <taxon>Pseudomonadati</taxon>
        <taxon>Pseudomonadota</taxon>
        <taxon>Alphaproteobacteria</taxon>
        <taxon>Sphingomonadales</taxon>
        <taxon>Sphingosinicellaceae</taxon>
        <taxon>Sandaracinobacteroides</taxon>
    </lineage>
</organism>
<dbReference type="RefSeq" id="WP_182297695.1">
    <property type="nucleotide sequence ID" value="NZ_CP059851.1"/>
</dbReference>
<dbReference type="KEGG" id="sand:H3309_05210"/>
<dbReference type="Proteomes" id="UP000515292">
    <property type="component" value="Chromosome"/>
</dbReference>
<dbReference type="EMBL" id="CP059851">
    <property type="protein sequence ID" value="QMW23872.1"/>
    <property type="molecule type" value="Genomic_DNA"/>
</dbReference>
<sequence>MSEKLSDKSPRAGCKRRFSALRCSRTVSALRFDARKSAFSPHPEQFLEQFLRPEAATVWSRIAQQSCKDLRLAAVPDDGRARPEPSDESALPTFSSFLFPAPDPAALPRAGVRVGNASL</sequence>
<evidence type="ECO:0000313" key="2">
    <source>
        <dbReference type="Proteomes" id="UP000515292"/>
    </source>
</evidence>
<accession>A0A7G5IKI0</accession>